<evidence type="ECO:0000259" key="2">
    <source>
        <dbReference type="Pfam" id="PF03886"/>
    </source>
</evidence>
<dbReference type="SUPFAM" id="SSF159594">
    <property type="entry name" value="XCC0632-like"/>
    <property type="match status" value="1"/>
</dbReference>
<name>A0A8J6NCH3_9BACT</name>
<sequence>MRNIRRKVKHGRLSALSALLACAFLLLTSCSRTQPVRYYQLAAQEVNPTILPGSKVTQTDQIVLGIGPVQIPDYLDRPQLVTRLTPNQLHLADSHRWAEPLSKNIPRVLGENLSVLLGTDRILLHPWPSSSLTDYQLLVEVIRFENERNESARLIVRWSIKDADDTILLPEKRSSHRIVTVAQNQEELVVALNKALGSFCREVAQALTPLLTKPSTKS</sequence>
<dbReference type="InterPro" id="IPR005586">
    <property type="entry name" value="ABC_trans_aux"/>
</dbReference>
<proteinExistence type="predicted"/>
<evidence type="ECO:0000313" key="4">
    <source>
        <dbReference type="Proteomes" id="UP000599024"/>
    </source>
</evidence>
<dbReference type="PROSITE" id="PS51257">
    <property type="entry name" value="PROKAR_LIPOPROTEIN"/>
    <property type="match status" value="1"/>
</dbReference>
<reference evidence="3 4" key="1">
    <citation type="submission" date="2020-08" db="EMBL/GenBank/DDBJ databases">
        <title>Bridging the membrane lipid divide: bacteria of the FCB group superphylum have the potential to synthesize archaeal ether lipids.</title>
        <authorList>
            <person name="Villanueva L."/>
            <person name="Von Meijenfeldt F.A.B."/>
            <person name="Westbye A.B."/>
            <person name="Yadav S."/>
            <person name="Hopmans E.C."/>
            <person name="Dutilh B.E."/>
            <person name="Sinninghe Damste J.S."/>
        </authorList>
    </citation>
    <scope>NUCLEOTIDE SEQUENCE [LARGE SCALE GENOMIC DNA]</scope>
    <source>
        <strain evidence="3">NIOZ-UU81</strain>
    </source>
</reference>
<organism evidence="3 4">
    <name type="scientific">Candidatus Desulfatifera sulfidica</name>
    <dbReference type="NCBI Taxonomy" id="2841691"/>
    <lineage>
        <taxon>Bacteria</taxon>
        <taxon>Pseudomonadati</taxon>
        <taxon>Thermodesulfobacteriota</taxon>
        <taxon>Desulfobulbia</taxon>
        <taxon>Desulfobulbales</taxon>
        <taxon>Desulfobulbaceae</taxon>
        <taxon>Candidatus Desulfatifera</taxon>
    </lineage>
</organism>
<protein>
    <submittedName>
        <fullName evidence="3">Membrane integrity-associated transporter subunit PqiC</fullName>
    </submittedName>
</protein>
<dbReference type="Proteomes" id="UP000599024">
    <property type="component" value="Unassembled WGS sequence"/>
</dbReference>
<gene>
    <name evidence="3" type="ORF">H8E79_07990</name>
</gene>
<feature type="chain" id="PRO_5035290691" evidence="1">
    <location>
        <begin position="34"/>
        <end position="218"/>
    </location>
</feature>
<keyword evidence="1" id="KW-0732">Signal</keyword>
<dbReference type="AlphaFoldDB" id="A0A8J6NCH3"/>
<dbReference type="Pfam" id="PF03886">
    <property type="entry name" value="ABC_trans_aux"/>
    <property type="match status" value="1"/>
</dbReference>
<accession>A0A8J6NCH3</accession>
<dbReference type="Gene3D" id="3.40.50.10610">
    <property type="entry name" value="ABC-type transport auxiliary lipoprotein component"/>
    <property type="match status" value="1"/>
</dbReference>
<evidence type="ECO:0000313" key="3">
    <source>
        <dbReference type="EMBL" id="MBC8209090.1"/>
    </source>
</evidence>
<comment type="caution">
    <text evidence="3">The sequence shown here is derived from an EMBL/GenBank/DDBJ whole genome shotgun (WGS) entry which is preliminary data.</text>
</comment>
<feature type="domain" description="ABC-type transport auxiliary lipoprotein component" evidence="2">
    <location>
        <begin position="55"/>
        <end position="204"/>
    </location>
</feature>
<evidence type="ECO:0000256" key="1">
    <source>
        <dbReference type="SAM" id="SignalP"/>
    </source>
</evidence>
<feature type="signal peptide" evidence="1">
    <location>
        <begin position="1"/>
        <end position="33"/>
    </location>
</feature>
<dbReference type="EMBL" id="JACNLK010000076">
    <property type="protein sequence ID" value="MBC8209090.1"/>
    <property type="molecule type" value="Genomic_DNA"/>
</dbReference>